<dbReference type="Proteomes" id="UP000294927">
    <property type="component" value="Unassembled WGS sequence"/>
</dbReference>
<comment type="caution">
    <text evidence="1">The sequence shown here is derived from an EMBL/GenBank/DDBJ whole genome shotgun (WGS) entry which is preliminary data.</text>
</comment>
<reference evidence="1 2" key="1">
    <citation type="submission" date="2019-03" db="EMBL/GenBank/DDBJ databases">
        <title>Genomic Encyclopedia of Archaeal and Bacterial Type Strains, Phase II (KMG-II): from individual species to whole genera.</title>
        <authorList>
            <person name="Goeker M."/>
        </authorList>
    </citation>
    <scope>NUCLEOTIDE SEQUENCE [LARGE SCALE GENOMIC DNA]</scope>
    <source>
        <strain evidence="1 2">DSM 45499</strain>
    </source>
</reference>
<proteinExistence type="predicted"/>
<keyword evidence="2" id="KW-1185">Reference proteome</keyword>
<dbReference type="EMBL" id="SOCP01000009">
    <property type="protein sequence ID" value="TDV47879.1"/>
    <property type="molecule type" value="Genomic_DNA"/>
</dbReference>
<organism evidence="1 2">
    <name type="scientific">Actinophytocola oryzae</name>
    <dbReference type="NCBI Taxonomy" id="502181"/>
    <lineage>
        <taxon>Bacteria</taxon>
        <taxon>Bacillati</taxon>
        <taxon>Actinomycetota</taxon>
        <taxon>Actinomycetes</taxon>
        <taxon>Pseudonocardiales</taxon>
        <taxon>Pseudonocardiaceae</taxon>
    </lineage>
</organism>
<accession>A0A4R7VFP9</accession>
<evidence type="ECO:0000313" key="1">
    <source>
        <dbReference type="EMBL" id="TDV47879.1"/>
    </source>
</evidence>
<protein>
    <submittedName>
        <fullName evidence="1">Uncharacterized protein</fullName>
    </submittedName>
</protein>
<dbReference type="AlphaFoldDB" id="A0A4R7VFP9"/>
<sequence>MVERNDLMGVAAVWGQAADRVGALTRDGADSWNAAIEHATQVLRKEADDVRAMNEMAHRIIVGNLR</sequence>
<gene>
    <name evidence="1" type="ORF">CLV71_109114</name>
</gene>
<evidence type="ECO:0000313" key="2">
    <source>
        <dbReference type="Proteomes" id="UP000294927"/>
    </source>
</evidence>
<dbReference type="RefSeq" id="WP_133905171.1">
    <property type="nucleotide sequence ID" value="NZ_SOCP01000009.1"/>
</dbReference>
<name>A0A4R7VFP9_9PSEU</name>